<evidence type="ECO:0008006" key="2">
    <source>
        <dbReference type="Google" id="ProtNLM"/>
    </source>
</evidence>
<name>A0A382GUI9_9ZZZZ</name>
<sequence length="184" mass="21351">MNRLKNTTCYLCGPMDRVDDGGVGWREDITPILKEMGIGVLNPCNKPTSFAVEDGRFREGIDQLKKMEMFSGVADAMKEVAAIDLRMIDIAHFVIMYIDMDVHMCGSYHEAFVAIQQKKPLLVMCKQGSPSLPNWLFGVMPHQHMFSYWTCLTNYLEDVHTGKDNEDYNRWRFFDFEKIYTKEK</sequence>
<accession>A0A382GUI9</accession>
<dbReference type="EMBL" id="UINC01057519">
    <property type="protein sequence ID" value="SVB78758.1"/>
    <property type="molecule type" value="Genomic_DNA"/>
</dbReference>
<gene>
    <name evidence="1" type="ORF">METZ01_LOCUS231612</name>
</gene>
<dbReference type="SUPFAM" id="SSF52309">
    <property type="entry name" value="N-(deoxy)ribosyltransferase-like"/>
    <property type="match status" value="1"/>
</dbReference>
<protein>
    <recommendedName>
        <fullName evidence="2">Nucleoside 2-deoxyribosyltransferase</fullName>
    </recommendedName>
</protein>
<organism evidence="1">
    <name type="scientific">marine metagenome</name>
    <dbReference type="NCBI Taxonomy" id="408172"/>
    <lineage>
        <taxon>unclassified sequences</taxon>
        <taxon>metagenomes</taxon>
        <taxon>ecological metagenomes</taxon>
    </lineage>
</organism>
<dbReference type="AlphaFoldDB" id="A0A382GUI9"/>
<reference evidence="1" key="1">
    <citation type="submission" date="2018-05" db="EMBL/GenBank/DDBJ databases">
        <authorList>
            <person name="Lanie J.A."/>
            <person name="Ng W.-L."/>
            <person name="Kazmierczak K.M."/>
            <person name="Andrzejewski T.M."/>
            <person name="Davidsen T.M."/>
            <person name="Wayne K.J."/>
            <person name="Tettelin H."/>
            <person name="Glass J.I."/>
            <person name="Rusch D."/>
            <person name="Podicherti R."/>
            <person name="Tsui H.-C.T."/>
            <person name="Winkler M.E."/>
        </authorList>
    </citation>
    <scope>NUCLEOTIDE SEQUENCE</scope>
</reference>
<evidence type="ECO:0000313" key="1">
    <source>
        <dbReference type="EMBL" id="SVB78758.1"/>
    </source>
</evidence>
<dbReference type="Gene3D" id="3.40.50.450">
    <property type="match status" value="1"/>
</dbReference>
<proteinExistence type="predicted"/>